<feature type="chain" id="PRO_5043055584" description="glycerophosphodiester phosphodiesterase" evidence="7">
    <location>
        <begin position="18"/>
        <end position="671"/>
    </location>
</feature>
<keyword evidence="5" id="KW-0325">Glycoprotein</keyword>
<evidence type="ECO:0000256" key="5">
    <source>
        <dbReference type="ARBA" id="ARBA00023180"/>
    </source>
</evidence>
<dbReference type="PROSITE" id="PS51704">
    <property type="entry name" value="GP_PDE"/>
    <property type="match status" value="2"/>
</dbReference>
<dbReference type="FunFam" id="3.20.20.190:FF:000011">
    <property type="entry name" value="Glycerophosphodiester phosphodiesterase GDPDL3"/>
    <property type="match status" value="1"/>
</dbReference>
<sequence length="671" mass="72548">MIKSLLFLSLLIHTTFAQNRLWQTLDGNEPMVIARGGMSGIFPESSQFAYEFAMQSPVEKLTLWCDLQLTKDGVGFCQSDLRLDNSTSIATVFPNDEKTYNVNGQEVRGWFGVDFLADKLRKEITCKSPTRFHPLVNIARTKLIFRFLKANEVEPTTRKTYGELLKDLANIKTFASGILVPKEYIWPVDANGYLEKPTTLASDAHKLGLLVYATGFANDLPASYNYSYDPTNEYLQFIDNSQFSVDGLLTDFPTTAANAIVCFANNQNAAPAKGKALVITHNGASGDYPGCTDLAYEKAVTDGADVIDCSVQMSKDGVAFCSGSADLSGNTNAKTRFMSRASTIPEIQQNNGVFSFELTWIEIQNLKPQILSPNQEVGLQRNPANKNAGKLMTLADFLQLAKTKAVHGVLINLENAAYLATKGLSITEAVSGALSNATLDKQQIFIQSDDTSVLSNFKNDPSYTRVLLIKEKVSAATKQAAEEIKKYADAVSIPRSSLVVAPKSYILSYTSVVKDMHAANISVFVSVLKNEFLSLAFDYYADPIAELATLTSEGVDGLVTEFPHTATAYMRSTCSDFTNNSTYVIPPVEANSLISVAPQEAQPPAEAPAPALEAADVVDPPLPSVVAADAASTTDPAAKAPALAKSGAHQTSAAHVGLSLVTIVLLRMFAR</sequence>
<protein>
    <recommendedName>
        <fullName evidence="1">glycerophosphodiester phosphodiesterase</fullName>
        <ecNumber evidence="1">3.1.4.46</ecNumber>
    </recommendedName>
</protein>
<evidence type="ECO:0000313" key="10">
    <source>
        <dbReference type="Proteomes" id="UP001370490"/>
    </source>
</evidence>
<dbReference type="GO" id="GO:0008889">
    <property type="term" value="F:glycerophosphodiester phosphodiesterase activity"/>
    <property type="evidence" value="ECO:0007669"/>
    <property type="project" value="UniProtKB-EC"/>
</dbReference>
<keyword evidence="2 7" id="KW-0732">Signal</keyword>
<proteinExistence type="predicted"/>
<evidence type="ECO:0000256" key="7">
    <source>
        <dbReference type="SAM" id="SignalP"/>
    </source>
</evidence>
<dbReference type="Pfam" id="PF03009">
    <property type="entry name" value="GDPD"/>
    <property type="match status" value="1"/>
</dbReference>
<keyword evidence="10" id="KW-1185">Reference proteome</keyword>
<reference evidence="9 10" key="1">
    <citation type="submission" date="2023-12" db="EMBL/GenBank/DDBJ databases">
        <title>A high-quality genome assembly for Dillenia turbinata (Dilleniales).</title>
        <authorList>
            <person name="Chanderbali A."/>
        </authorList>
    </citation>
    <scope>NUCLEOTIDE SEQUENCE [LARGE SCALE GENOMIC DNA]</scope>
    <source>
        <strain evidence="9">LSX21</strain>
        <tissue evidence="9">Leaf</tissue>
    </source>
</reference>
<keyword evidence="4" id="KW-0378">Hydrolase</keyword>
<evidence type="ECO:0000259" key="8">
    <source>
        <dbReference type="PROSITE" id="PS51704"/>
    </source>
</evidence>
<organism evidence="9 10">
    <name type="scientific">Dillenia turbinata</name>
    <dbReference type="NCBI Taxonomy" id="194707"/>
    <lineage>
        <taxon>Eukaryota</taxon>
        <taxon>Viridiplantae</taxon>
        <taxon>Streptophyta</taxon>
        <taxon>Embryophyta</taxon>
        <taxon>Tracheophyta</taxon>
        <taxon>Spermatophyta</taxon>
        <taxon>Magnoliopsida</taxon>
        <taxon>eudicotyledons</taxon>
        <taxon>Gunneridae</taxon>
        <taxon>Pentapetalae</taxon>
        <taxon>Dilleniales</taxon>
        <taxon>Dilleniaceae</taxon>
        <taxon>Dillenia</taxon>
    </lineage>
</organism>
<dbReference type="GO" id="GO:0006071">
    <property type="term" value="P:glycerol metabolic process"/>
    <property type="evidence" value="ECO:0007669"/>
    <property type="project" value="UniProtKB-KW"/>
</dbReference>
<name>A0AAN8W0Z1_9MAGN</name>
<evidence type="ECO:0000256" key="1">
    <source>
        <dbReference type="ARBA" id="ARBA00012247"/>
    </source>
</evidence>
<dbReference type="GO" id="GO:0006629">
    <property type="term" value="P:lipid metabolic process"/>
    <property type="evidence" value="ECO:0007669"/>
    <property type="project" value="InterPro"/>
</dbReference>
<feature type="domain" description="GP-PDE" evidence="8">
    <location>
        <begin position="30"/>
        <end position="260"/>
    </location>
</feature>
<feature type="domain" description="GP-PDE" evidence="8">
    <location>
        <begin position="276"/>
        <end position="570"/>
    </location>
</feature>
<comment type="catalytic activity">
    <reaction evidence="6">
        <text>a sn-glycero-3-phosphodiester + H2O = an alcohol + sn-glycerol 3-phosphate + H(+)</text>
        <dbReference type="Rhea" id="RHEA:12969"/>
        <dbReference type="ChEBI" id="CHEBI:15377"/>
        <dbReference type="ChEBI" id="CHEBI:15378"/>
        <dbReference type="ChEBI" id="CHEBI:30879"/>
        <dbReference type="ChEBI" id="CHEBI:57597"/>
        <dbReference type="ChEBI" id="CHEBI:83408"/>
        <dbReference type="EC" id="3.1.4.46"/>
    </reaction>
</comment>
<feature type="signal peptide" evidence="7">
    <location>
        <begin position="1"/>
        <end position="17"/>
    </location>
</feature>
<dbReference type="SUPFAM" id="SSF51695">
    <property type="entry name" value="PLC-like phosphodiesterases"/>
    <property type="match status" value="2"/>
</dbReference>
<evidence type="ECO:0000256" key="4">
    <source>
        <dbReference type="ARBA" id="ARBA00022801"/>
    </source>
</evidence>
<dbReference type="AlphaFoldDB" id="A0AAN8W0Z1"/>
<dbReference type="InterPro" id="IPR030395">
    <property type="entry name" value="GP_PDE_dom"/>
</dbReference>
<gene>
    <name evidence="9" type="ORF">RJ641_025480</name>
</gene>
<evidence type="ECO:0000256" key="2">
    <source>
        <dbReference type="ARBA" id="ARBA00022729"/>
    </source>
</evidence>
<evidence type="ECO:0000256" key="6">
    <source>
        <dbReference type="ARBA" id="ARBA00047512"/>
    </source>
</evidence>
<dbReference type="InterPro" id="IPR017946">
    <property type="entry name" value="PLC-like_Pdiesterase_TIM-brl"/>
</dbReference>
<comment type="caution">
    <text evidence="9">The sequence shown here is derived from an EMBL/GenBank/DDBJ whole genome shotgun (WGS) entry which is preliminary data.</text>
</comment>
<dbReference type="Gene3D" id="3.20.20.190">
    <property type="entry name" value="Phosphatidylinositol (PI) phosphodiesterase"/>
    <property type="match status" value="3"/>
</dbReference>
<keyword evidence="3" id="KW-0319">Glycerol metabolism</keyword>
<dbReference type="EMBL" id="JBAMMX010000003">
    <property type="protein sequence ID" value="KAK6944378.1"/>
    <property type="molecule type" value="Genomic_DNA"/>
</dbReference>
<evidence type="ECO:0000256" key="3">
    <source>
        <dbReference type="ARBA" id="ARBA00022798"/>
    </source>
</evidence>
<dbReference type="PANTHER" id="PTHR43620">
    <property type="entry name" value="GLYCEROPHOSPHORYL DIESTER PHOSPHODIESTERASE"/>
    <property type="match status" value="1"/>
</dbReference>
<dbReference type="CDD" id="cd08604">
    <property type="entry name" value="GDPD_SHV3_repeat_2"/>
    <property type="match status" value="1"/>
</dbReference>
<evidence type="ECO:0000313" key="9">
    <source>
        <dbReference type="EMBL" id="KAK6944378.1"/>
    </source>
</evidence>
<accession>A0AAN8W0Z1</accession>
<dbReference type="EC" id="3.1.4.46" evidence="1"/>
<dbReference type="PANTHER" id="PTHR43620:SF44">
    <property type="entry name" value="GLYCEROPHOSPHODIESTER PHOSPHODIESTERASE GDPDL6-RELATED"/>
    <property type="match status" value="1"/>
</dbReference>
<dbReference type="Proteomes" id="UP001370490">
    <property type="component" value="Unassembled WGS sequence"/>
</dbReference>